<name>A0A1Y1ZM97_9PLEO</name>
<sequence>MKSFRRVCIDFLDYLELPISRWDRSMSYHMVLGRAGYVHVNSRERMLPESVYLARAIAILLDLGCISFCRGHLGQFDTRYFAEPTGRYRVSIDGDAEYFQLTQRQVDCLDGFSRGLPVWVLSRHERDRGRVEEGRMHISSTLQAFAITWGSVWQYFSESIQDATAWFIVNPGFLVPGVQLGNEPQALQDEILSLDR</sequence>
<dbReference type="EMBL" id="MCFA01000064">
    <property type="protein sequence ID" value="ORY11137.1"/>
    <property type="molecule type" value="Genomic_DNA"/>
</dbReference>
<accession>A0A1Y1ZM97</accession>
<reference evidence="1 2" key="1">
    <citation type="submission" date="2016-07" db="EMBL/GenBank/DDBJ databases">
        <title>Pervasive Adenine N6-methylation of Active Genes in Fungi.</title>
        <authorList>
            <consortium name="DOE Joint Genome Institute"/>
            <person name="Mondo S.J."/>
            <person name="Dannebaum R.O."/>
            <person name="Kuo R.C."/>
            <person name="Labutti K."/>
            <person name="Haridas S."/>
            <person name="Kuo A."/>
            <person name="Salamov A."/>
            <person name="Ahrendt S.R."/>
            <person name="Lipzen A."/>
            <person name="Sullivan W."/>
            <person name="Andreopoulos W.B."/>
            <person name="Clum A."/>
            <person name="Lindquist E."/>
            <person name="Daum C."/>
            <person name="Ramamoorthy G.K."/>
            <person name="Gryganskyi A."/>
            <person name="Culley D."/>
            <person name="Magnuson J.K."/>
            <person name="James T.Y."/>
            <person name="O'Malley M.A."/>
            <person name="Stajich J.E."/>
            <person name="Spatafora J.W."/>
            <person name="Visel A."/>
            <person name="Grigoriev I.V."/>
        </authorList>
    </citation>
    <scope>NUCLEOTIDE SEQUENCE [LARGE SCALE GENOMIC DNA]</scope>
    <source>
        <strain evidence="1 2">CBS 115471</strain>
    </source>
</reference>
<dbReference type="Proteomes" id="UP000193144">
    <property type="component" value="Unassembled WGS sequence"/>
</dbReference>
<evidence type="ECO:0000313" key="2">
    <source>
        <dbReference type="Proteomes" id="UP000193144"/>
    </source>
</evidence>
<organism evidence="1 2">
    <name type="scientific">Clohesyomyces aquaticus</name>
    <dbReference type="NCBI Taxonomy" id="1231657"/>
    <lineage>
        <taxon>Eukaryota</taxon>
        <taxon>Fungi</taxon>
        <taxon>Dikarya</taxon>
        <taxon>Ascomycota</taxon>
        <taxon>Pezizomycotina</taxon>
        <taxon>Dothideomycetes</taxon>
        <taxon>Pleosporomycetidae</taxon>
        <taxon>Pleosporales</taxon>
        <taxon>Lindgomycetaceae</taxon>
        <taxon>Clohesyomyces</taxon>
    </lineage>
</organism>
<dbReference type="OrthoDB" id="428577at2759"/>
<protein>
    <submittedName>
        <fullName evidence="1">Uncharacterized protein</fullName>
    </submittedName>
</protein>
<keyword evidence="2" id="KW-1185">Reference proteome</keyword>
<proteinExistence type="predicted"/>
<evidence type="ECO:0000313" key="1">
    <source>
        <dbReference type="EMBL" id="ORY11137.1"/>
    </source>
</evidence>
<gene>
    <name evidence="1" type="ORF">BCR34DRAFT_565740</name>
</gene>
<dbReference type="AlphaFoldDB" id="A0A1Y1ZM97"/>
<comment type="caution">
    <text evidence="1">The sequence shown here is derived from an EMBL/GenBank/DDBJ whole genome shotgun (WGS) entry which is preliminary data.</text>
</comment>